<reference evidence="2" key="1">
    <citation type="submission" date="2024-05" db="EMBL/GenBank/DDBJ databases">
        <authorList>
            <person name="Cai S.Y."/>
            <person name="Jin L.M."/>
            <person name="Li H.R."/>
        </authorList>
    </citation>
    <scope>NUCLEOTIDE SEQUENCE</scope>
    <source>
        <strain evidence="2">A5-74</strain>
    </source>
</reference>
<dbReference type="InterPro" id="IPR003812">
    <property type="entry name" value="Fido"/>
</dbReference>
<gene>
    <name evidence="2" type="ORF">ABLG96_04545</name>
</gene>
<feature type="domain" description="Fido" evidence="1">
    <location>
        <begin position="96"/>
        <end position="228"/>
    </location>
</feature>
<name>A0AAU8DQM3_9ACTN</name>
<dbReference type="EMBL" id="CP159218">
    <property type="protein sequence ID" value="XCG64609.1"/>
    <property type="molecule type" value="Genomic_DNA"/>
</dbReference>
<evidence type="ECO:0000259" key="1">
    <source>
        <dbReference type="PROSITE" id="PS51459"/>
    </source>
</evidence>
<dbReference type="AlphaFoldDB" id="A0AAU8DQM3"/>
<accession>A0AAU8DQM3</accession>
<organism evidence="2">
    <name type="scientific">Nakamurella sp. A5-74</name>
    <dbReference type="NCBI Taxonomy" id="3158264"/>
    <lineage>
        <taxon>Bacteria</taxon>
        <taxon>Bacillati</taxon>
        <taxon>Actinomycetota</taxon>
        <taxon>Actinomycetes</taxon>
        <taxon>Nakamurellales</taxon>
        <taxon>Nakamurellaceae</taxon>
        <taxon>Nakamurella</taxon>
    </lineage>
</organism>
<protein>
    <submittedName>
        <fullName evidence="2">Oxidoreductase</fullName>
    </submittedName>
</protein>
<proteinExistence type="predicted"/>
<sequence>MDWDDVLAAVEGDPEVIRATAEARESLADLHRHPANRRGWARSAAAGSIRAARASAAIEGVPADEFPEAEVRDPILAGALRATAEVAAAVPVWERSPLQALARLHSVIAGGLQPTETLGRPVRAADRLAALAGRSLAGRRPGPVLVAMIHLELLSAQAFEAGNGVLARVVTRVAGIAGGLDPHGLGVPEVAFWRAGARYRAAGERLSAACESGDRDAVDAVVRTWLVDHSAWLTDGAREGRSIADVLADAPG</sequence>
<evidence type="ECO:0000313" key="2">
    <source>
        <dbReference type="EMBL" id="XCG64609.1"/>
    </source>
</evidence>
<dbReference type="PROSITE" id="PS51459">
    <property type="entry name" value="FIDO"/>
    <property type="match status" value="1"/>
</dbReference>
<dbReference type="RefSeq" id="WP_353650222.1">
    <property type="nucleotide sequence ID" value="NZ_CP159218.1"/>
</dbReference>